<reference evidence="6" key="1">
    <citation type="submission" date="2021-11" db="EMBL/GenBank/DDBJ databases">
        <title>Halomonas sp., isolated from a coastal aquaculture zone in Dongshan Bay.</title>
        <authorList>
            <person name="Lin W."/>
        </authorList>
    </citation>
    <scope>NUCLEOTIDE SEQUENCE</scope>
    <source>
        <strain evidence="6">Yzlin-01</strain>
    </source>
</reference>
<dbReference type="EMBL" id="JAJISC010000002">
    <property type="protein sequence ID" value="MCS2608492.1"/>
    <property type="molecule type" value="Genomic_DNA"/>
</dbReference>
<dbReference type="PANTHER" id="PTHR37419">
    <property type="entry name" value="SERINE/THREONINE-PROTEIN KINASE TOXIN HIPA"/>
    <property type="match status" value="1"/>
</dbReference>
<proteinExistence type="inferred from homology"/>
<dbReference type="Gene3D" id="1.10.1070.20">
    <property type="match status" value="1"/>
</dbReference>
<dbReference type="PANTHER" id="PTHR37419:SF1">
    <property type="entry name" value="SERINE_THREONINE-PROTEIN KINASE TOXIN HIPA"/>
    <property type="match status" value="1"/>
</dbReference>
<comment type="caution">
    <text evidence="6">The sequence shown here is derived from an EMBL/GenBank/DDBJ whole genome shotgun (WGS) entry which is preliminary data.</text>
</comment>
<dbReference type="InterPro" id="IPR012893">
    <property type="entry name" value="HipA-like_C"/>
</dbReference>
<evidence type="ECO:0000313" key="6">
    <source>
        <dbReference type="EMBL" id="MCS2608492.1"/>
    </source>
</evidence>
<evidence type="ECO:0000313" key="7">
    <source>
        <dbReference type="Proteomes" id="UP001165542"/>
    </source>
</evidence>
<keyword evidence="2" id="KW-0808">Transferase</keyword>
<keyword evidence="3" id="KW-0418">Kinase</keyword>
<evidence type="ECO:0000256" key="1">
    <source>
        <dbReference type="ARBA" id="ARBA00010164"/>
    </source>
</evidence>
<dbReference type="InterPro" id="IPR017508">
    <property type="entry name" value="HipA_N1"/>
</dbReference>
<protein>
    <submittedName>
        <fullName evidence="6">Type II toxin-antitoxin system HipA family toxin</fullName>
    </submittedName>
</protein>
<organism evidence="6 7">
    <name type="scientific">Halomonas dongshanensis</name>
    <dbReference type="NCBI Taxonomy" id="2890835"/>
    <lineage>
        <taxon>Bacteria</taxon>
        <taxon>Pseudomonadati</taxon>
        <taxon>Pseudomonadota</taxon>
        <taxon>Gammaproteobacteria</taxon>
        <taxon>Oceanospirillales</taxon>
        <taxon>Halomonadaceae</taxon>
        <taxon>Halomonas</taxon>
    </lineage>
</organism>
<dbReference type="Pfam" id="PF07804">
    <property type="entry name" value="HipA_C"/>
    <property type="match status" value="1"/>
</dbReference>
<keyword evidence="7" id="KW-1185">Reference proteome</keyword>
<dbReference type="NCBIfam" id="TIGR03071">
    <property type="entry name" value="couple_hipA"/>
    <property type="match status" value="1"/>
</dbReference>
<dbReference type="RefSeq" id="WP_259035003.1">
    <property type="nucleotide sequence ID" value="NZ_JAJISC010000002.1"/>
</dbReference>
<dbReference type="Pfam" id="PF13657">
    <property type="entry name" value="Couple_hipA"/>
    <property type="match status" value="1"/>
</dbReference>
<gene>
    <name evidence="6" type="ORF">LLY24_04060</name>
</gene>
<accession>A0ABT2EA92</accession>
<evidence type="ECO:0000256" key="2">
    <source>
        <dbReference type="ARBA" id="ARBA00022679"/>
    </source>
</evidence>
<dbReference type="Proteomes" id="UP001165542">
    <property type="component" value="Unassembled WGS sequence"/>
</dbReference>
<comment type="similarity">
    <text evidence="1">Belongs to the HipA Ser/Thr kinase family.</text>
</comment>
<feature type="domain" description="HipA N-terminal subdomain 1" evidence="5">
    <location>
        <begin position="7"/>
        <end position="96"/>
    </location>
</feature>
<evidence type="ECO:0000259" key="4">
    <source>
        <dbReference type="Pfam" id="PF07804"/>
    </source>
</evidence>
<name>A0ABT2EA92_9GAMM</name>
<evidence type="ECO:0000259" key="5">
    <source>
        <dbReference type="Pfam" id="PF13657"/>
    </source>
</evidence>
<dbReference type="InterPro" id="IPR052028">
    <property type="entry name" value="HipA_Ser/Thr_kinase"/>
</dbReference>
<dbReference type="CDD" id="cd17793">
    <property type="entry name" value="HipA"/>
    <property type="match status" value="1"/>
</dbReference>
<evidence type="ECO:0000256" key="3">
    <source>
        <dbReference type="ARBA" id="ARBA00022777"/>
    </source>
</evidence>
<feature type="domain" description="HipA-like C-terminal" evidence="4">
    <location>
        <begin position="143"/>
        <end position="376"/>
    </location>
</feature>
<sequence>MASNSCLAVYQAEKLVGWLHDANPLRFEYVSTWREHPNAVSLSPSLPLSQLVHEGDSVLAYFENLLPEGSLRNHLELRHHTTTVFGLLNAVGGDTASGFTLLAPGEPPVLPHYRPTQWATVAEHLRQRKPGSLFISNSSDARISLAGAQNKLLLMIKPDGSPAIPEGSAPSSHILKPDIQGLKGVWATALNETFCMQLANELELDAAEATYQPDTRACLVRRYDRISDAQGNLQRLHQLDFCQLARTPSSIKYESDGGPGLICCRELLQQQGAPAKDLQRLIGWLFFNLLIGNNDSHAKNLAILYTPDGPRLAPFYDLMSTTLYSGLSNRFALRIHHEDRPGHIERSHLEALARTLRFQPRYFMKQGLELVERMPDAIDRVITTLSPLANEGTEQTCLERLQQRLSTNCRKMPRRWQRITTH</sequence>